<name>A0A1S6U8K7_9BACT</name>
<dbReference type="GO" id="GO:1990351">
    <property type="term" value="C:transporter complex"/>
    <property type="evidence" value="ECO:0007669"/>
    <property type="project" value="TreeGrafter"/>
</dbReference>
<feature type="signal peptide" evidence="1">
    <location>
        <begin position="1"/>
        <end position="17"/>
    </location>
</feature>
<evidence type="ECO:0000313" key="3">
    <source>
        <dbReference type="Proteomes" id="UP000190868"/>
    </source>
</evidence>
<evidence type="ECO:0000313" key="2">
    <source>
        <dbReference type="EMBL" id="AQW88076.1"/>
    </source>
</evidence>
<organism evidence="2 3">
    <name type="scientific">Campylobacter pinnipediorum subsp. caledonicus</name>
    <dbReference type="NCBI Taxonomy" id="1874362"/>
    <lineage>
        <taxon>Bacteria</taxon>
        <taxon>Pseudomonadati</taxon>
        <taxon>Campylobacterota</taxon>
        <taxon>Epsilonproteobacteria</taxon>
        <taxon>Campylobacterales</taxon>
        <taxon>Campylobacteraceae</taxon>
        <taxon>Campylobacter</taxon>
    </lineage>
</organism>
<dbReference type="GO" id="GO:0043165">
    <property type="term" value="P:Gram-negative-bacterium-type cell outer membrane assembly"/>
    <property type="evidence" value="ECO:0007669"/>
    <property type="project" value="InterPro"/>
</dbReference>
<dbReference type="HAMAP" id="MF_01411">
    <property type="entry name" value="LPS_assembly_LptD"/>
    <property type="match status" value="1"/>
</dbReference>
<dbReference type="PANTHER" id="PTHR30189:SF1">
    <property type="entry name" value="LPS-ASSEMBLY PROTEIN LPTD"/>
    <property type="match status" value="1"/>
</dbReference>
<dbReference type="GO" id="GO:0015920">
    <property type="term" value="P:lipopolysaccharide transport"/>
    <property type="evidence" value="ECO:0007669"/>
    <property type="project" value="InterPro"/>
</dbReference>
<dbReference type="InterPro" id="IPR050218">
    <property type="entry name" value="LptD"/>
</dbReference>
<sequence length="714" mass="83560">MYRKIFLCCAVNFSLFAATQNFEFLADNISHEDGVIVADKNVVVYSQAYLITADKAIYDQKNQIVELFGNVNMMKGAGEISRSNYAKLNLKNNDLDLKSLFMMNKDMEIWLKSNQSNSDSKYYTIKQAIVSSCNVNDPDWSISASSTKLNRQSKFLHMFNPVFRIGNVPVFYLPYFGFSIDKHRRSGLLTPEVGYRKKEGIYYKQPIYFAPYDEFDFQLDPQVRTLRGAGLYSGFRFVDSEYSNGAINFGFFNDKESYRRNQTNSNSNNSELKNKLHKGIEVEYNRDNLFKNYFNFTLQEGFLLDATVLNDIEYLNLQGKNEDYDSLVTSKLNYYISGDENYFGIYSNYYIDTEKIGNKNGNKDTLQELPSLQYHKFLTDLWIPNILYSVDLQSHRYDRKIGVSAVQNELNIPLSLNIPLFDDYFTFSFYNNFYATSINYNNKTNSRLNKNNDVSEQYINIEHRFDMHSDVAKSYDNFFHTINYGVEYIVPGYKKGDLSEDFIYDQDSVAYENFLYKQEREQELRMYLTQYLYTSNGRKILKHSISQGKYIKDSEYGDLKNSIFLYPFSNLSLYNKIEYSHTDDKIRTIHSGINYTGDIFSLNLNHTLKNNINFQKDSYLTSSASINLPRYYKLSGSWQYDLQNNKTKMWRAGLNHNRKCWNYNFVYQRDIEPVTTSSGSATKKTDGFYLYVNFYPMGGVHYDFSIEHDSTGNR</sequence>
<feature type="chain" id="PRO_5039913029" evidence="1">
    <location>
        <begin position="18"/>
        <end position="714"/>
    </location>
</feature>
<proteinExistence type="inferred from homology"/>
<keyword evidence="1" id="KW-0732">Signal</keyword>
<dbReference type="RefSeq" id="WP_078424668.1">
    <property type="nucleotide sequence ID" value="NZ_CP017258.1"/>
</dbReference>
<dbReference type="PANTHER" id="PTHR30189">
    <property type="entry name" value="LPS-ASSEMBLY PROTEIN"/>
    <property type="match status" value="1"/>
</dbReference>
<accession>A0A1S6U8K7</accession>
<dbReference type="EMBL" id="CP017258">
    <property type="protein sequence ID" value="AQW88076.1"/>
    <property type="molecule type" value="Genomic_DNA"/>
</dbReference>
<gene>
    <name evidence="2" type="ORF">CPIN18021_1282</name>
</gene>
<evidence type="ECO:0000256" key="1">
    <source>
        <dbReference type="SAM" id="SignalP"/>
    </source>
</evidence>
<keyword evidence="3" id="KW-1185">Reference proteome</keyword>
<dbReference type="AlphaFoldDB" id="A0A1S6U8K7"/>
<dbReference type="GO" id="GO:0009279">
    <property type="term" value="C:cell outer membrane"/>
    <property type="evidence" value="ECO:0007669"/>
    <property type="project" value="InterPro"/>
</dbReference>
<reference evidence="3" key="1">
    <citation type="submission" date="2016-09" db="EMBL/GenBank/DDBJ databases">
        <title>Comparative genomics of the Campylobacter concisus group.</title>
        <authorList>
            <person name="Miller W.G."/>
            <person name="Yee E."/>
            <person name="Chapman M.H."/>
            <person name="Huynh S."/>
            <person name="Bono J.L."/>
            <person name="On S.L.W."/>
            <person name="StLeger J."/>
            <person name="Foster G."/>
            <person name="Parker C.T."/>
        </authorList>
    </citation>
    <scope>NUCLEOTIDE SEQUENCE [LARGE SCALE GENOMIC DNA]</scope>
    <source>
        <strain evidence="3">RM18021</strain>
    </source>
</reference>
<dbReference type="InterPro" id="IPR020889">
    <property type="entry name" value="LipoPS_assembly_LptD"/>
</dbReference>
<dbReference type="Proteomes" id="UP000190868">
    <property type="component" value="Chromosome"/>
</dbReference>
<protein>
    <submittedName>
        <fullName evidence="2">Putative lipooligosaccharide transport system, OM component (LptD family)</fullName>
    </submittedName>
</protein>